<dbReference type="RefSeq" id="WP_120245397.1">
    <property type="nucleotide sequence ID" value="NZ_RAPO01000003.1"/>
</dbReference>
<name>A0A3R7KJH9_9EURY</name>
<reference evidence="2 3" key="1">
    <citation type="submission" date="2018-09" db="EMBL/GenBank/DDBJ databases">
        <title>Genomic Encyclopedia of Archaeal and Bacterial Type Strains, Phase II (KMG-II): from individual species to whole genera.</title>
        <authorList>
            <person name="Goeker M."/>
        </authorList>
    </citation>
    <scope>NUCLEOTIDE SEQUENCE [LARGE SCALE GENOMIC DNA]</scope>
    <source>
        <strain evidence="2 3">DSM 13151</strain>
    </source>
</reference>
<protein>
    <recommendedName>
        <fullName evidence="1">BPL/LPL catalytic domain-containing protein</fullName>
    </recommendedName>
</protein>
<dbReference type="Proteomes" id="UP000283805">
    <property type="component" value="Unassembled WGS sequence"/>
</dbReference>
<evidence type="ECO:0000259" key="1">
    <source>
        <dbReference type="PROSITE" id="PS51733"/>
    </source>
</evidence>
<dbReference type="Gene3D" id="3.30.930.10">
    <property type="entry name" value="Bira Bifunctional Protein, Domain 2"/>
    <property type="match status" value="1"/>
</dbReference>
<keyword evidence="3" id="KW-1185">Reference proteome</keyword>
<dbReference type="OrthoDB" id="192160at2157"/>
<accession>A0A3R7KJH9</accession>
<organism evidence="2 3">
    <name type="scientific">Halopiger aswanensis</name>
    <dbReference type="NCBI Taxonomy" id="148449"/>
    <lineage>
        <taxon>Archaea</taxon>
        <taxon>Methanobacteriati</taxon>
        <taxon>Methanobacteriota</taxon>
        <taxon>Stenosarchaea group</taxon>
        <taxon>Halobacteria</taxon>
        <taxon>Halobacteriales</taxon>
        <taxon>Natrialbaceae</taxon>
        <taxon>Halopiger</taxon>
    </lineage>
</organism>
<evidence type="ECO:0000313" key="2">
    <source>
        <dbReference type="EMBL" id="RKD93374.1"/>
    </source>
</evidence>
<dbReference type="InterPro" id="IPR045864">
    <property type="entry name" value="aa-tRNA-synth_II/BPL/LPL"/>
</dbReference>
<sequence>MRVFRGRASTIDADRAASERLLEVAADGEPAVRVWRPHRQIAFGRRDARREGYDRAREAARAAGFPPVERDVGGRAVAYDGATTVAFARAEPVADFRRGTTARYERLTGDVERALADLGVATERGEPDDAFCPGTHSLSVDSEGGERRKLVGIAQRVRQDAAVGAGIVLVDGREELATVLETVYNALSVPLDPATVGTIAAAGGPADSDRVRAALERALVGDADAAIEPISALADDGEGGNEQ</sequence>
<dbReference type="AlphaFoldDB" id="A0A3R7KJH9"/>
<dbReference type="SUPFAM" id="SSF55681">
    <property type="entry name" value="Class II aaRS and biotin synthetases"/>
    <property type="match status" value="1"/>
</dbReference>
<dbReference type="InterPro" id="IPR004143">
    <property type="entry name" value="BPL_LPL_catalytic"/>
</dbReference>
<feature type="domain" description="BPL/LPL catalytic" evidence="1">
    <location>
        <begin position="26"/>
        <end position="227"/>
    </location>
</feature>
<dbReference type="EMBL" id="RAPO01000003">
    <property type="protein sequence ID" value="RKD93374.1"/>
    <property type="molecule type" value="Genomic_DNA"/>
</dbReference>
<evidence type="ECO:0000313" key="3">
    <source>
        <dbReference type="Proteomes" id="UP000283805"/>
    </source>
</evidence>
<comment type="caution">
    <text evidence="2">The sequence shown here is derived from an EMBL/GenBank/DDBJ whole genome shotgun (WGS) entry which is preliminary data.</text>
</comment>
<gene>
    <name evidence="2" type="ORF">ATJ93_2998</name>
</gene>
<dbReference type="Pfam" id="PF21948">
    <property type="entry name" value="LplA-B_cat"/>
    <property type="match status" value="1"/>
</dbReference>
<dbReference type="PROSITE" id="PS51733">
    <property type="entry name" value="BPL_LPL_CATALYTIC"/>
    <property type="match status" value="1"/>
</dbReference>
<proteinExistence type="predicted"/>